<proteinExistence type="predicted"/>
<reference evidence="1" key="1">
    <citation type="submission" date="2012-09" db="EMBL/GenBank/DDBJ databases">
        <title>Metagenomic Characterization of a Microbial Community in Wastewater Detects High Levels of Antibiotic Resistance.</title>
        <authorList>
            <person name="Abrams M."/>
            <person name="Caldwell A."/>
            <person name="Vandaei E."/>
            <person name="Lee W."/>
            <person name="Perrott J."/>
            <person name="Khan S.Y."/>
            <person name="Ta J."/>
            <person name="Romero D."/>
            <person name="Nguyen V."/>
            <person name="Pourmand N."/>
            <person name="Ouverney C.C."/>
        </authorList>
    </citation>
    <scope>NUCLEOTIDE SEQUENCE</scope>
</reference>
<accession>L7W0B3</accession>
<dbReference type="EMBL" id="JX649886">
    <property type="protein sequence ID" value="AGC71880.1"/>
    <property type="molecule type" value="Genomic_DNA"/>
</dbReference>
<organism evidence="1">
    <name type="scientific">uncultured bacterium A1Q1_fos_4</name>
    <dbReference type="NCBI Taxonomy" id="1256574"/>
    <lineage>
        <taxon>Bacteria</taxon>
        <taxon>environmental samples</taxon>
    </lineage>
</organism>
<evidence type="ECO:0000313" key="1">
    <source>
        <dbReference type="EMBL" id="AGC71880.1"/>
    </source>
</evidence>
<dbReference type="AlphaFoldDB" id="L7W0B3"/>
<sequence length="56" mass="6303">MPEKIQLGGLENIFPNGISEKLSTKHLTYSPLAVPIKLTTSPSILEKDGYWNKYIQ</sequence>
<protein>
    <submittedName>
        <fullName evidence="1">Uncharacterized protein</fullName>
    </submittedName>
</protein>
<name>L7W0B3_9BACT</name>